<gene>
    <name evidence="2" type="ORF">scyTo_0004571</name>
</gene>
<dbReference type="GO" id="GO:1902093">
    <property type="term" value="P:positive regulation of flagellated sperm motility"/>
    <property type="evidence" value="ECO:0007669"/>
    <property type="project" value="TreeGrafter"/>
</dbReference>
<accession>A0A401NTQ1</accession>
<dbReference type="OMA" id="TINSDLC"/>
<organism evidence="2 3">
    <name type="scientific">Scyliorhinus torazame</name>
    <name type="common">Cloudy catshark</name>
    <name type="synonym">Catulus torazame</name>
    <dbReference type="NCBI Taxonomy" id="75743"/>
    <lineage>
        <taxon>Eukaryota</taxon>
        <taxon>Metazoa</taxon>
        <taxon>Chordata</taxon>
        <taxon>Craniata</taxon>
        <taxon>Vertebrata</taxon>
        <taxon>Chondrichthyes</taxon>
        <taxon>Elasmobranchii</taxon>
        <taxon>Galeomorphii</taxon>
        <taxon>Galeoidea</taxon>
        <taxon>Carcharhiniformes</taxon>
        <taxon>Scyliorhinidae</taxon>
        <taxon>Scyliorhinus</taxon>
    </lineage>
</organism>
<dbReference type="STRING" id="75743.A0A401NTQ1"/>
<name>A0A401NTQ1_SCYTO</name>
<dbReference type="SUPFAM" id="SSF48371">
    <property type="entry name" value="ARM repeat"/>
    <property type="match status" value="2"/>
</dbReference>
<dbReference type="GO" id="GO:0097730">
    <property type="term" value="C:non-motile cilium"/>
    <property type="evidence" value="ECO:0007669"/>
    <property type="project" value="TreeGrafter"/>
</dbReference>
<evidence type="ECO:0000313" key="3">
    <source>
        <dbReference type="Proteomes" id="UP000288216"/>
    </source>
</evidence>
<evidence type="ECO:0000313" key="2">
    <source>
        <dbReference type="EMBL" id="GCB64250.1"/>
    </source>
</evidence>
<dbReference type="InterPro" id="IPR016024">
    <property type="entry name" value="ARM-type_fold"/>
</dbReference>
<dbReference type="EMBL" id="BFAA01001358">
    <property type="protein sequence ID" value="GCB64250.1"/>
    <property type="molecule type" value="Genomic_DNA"/>
</dbReference>
<dbReference type="PANTHER" id="PTHR14716">
    <property type="entry name" value="CILIA- AND FLAGELLA-ASSOCIATED PROTEIN 69"/>
    <property type="match status" value="1"/>
</dbReference>
<dbReference type="Proteomes" id="UP000288216">
    <property type="component" value="Unassembled WGS sequence"/>
</dbReference>
<proteinExistence type="predicted"/>
<dbReference type="PANTHER" id="PTHR14716:SF0">
    <property type="entry name" value="CILIA- AND FLAGELLA-ASSOCIATED PROTEIN 69"/>
    <property type="match status" value="1"/>
</dbReference>
<dbReference type="InterPro" id="IPR048733">
    <property type="entry name" value="CFA69_ARM_dom"/>
</dbReference>
<dbReference type="Pfam" id="PF21049">
    <property type="entry name" value="CFA69_ARM_rpt"/>
    <property type="match status" value="1"/>
</dbReference>
<evidence type="ECO:0000259" key="1">
    <source>
        <dbReference type="Pfam" id="PF21049"/>
    </source>
</evidence>
<keyword evidence="3" id="KW-1185">Reference proteome</keyword>
<dbReference type="Gene3D" id="1.25.10.10">
    <property type="entry name" value="Leucine-rich Repeat Variant"/>
    <property type="match status" value="2"/>
</dbReference>
<sequence length="922" mass="104443">MSVTKSIPVVRHIIRDSDLGSKAKGVHTRPVDLNLVVNLIEDRFSCNLLDRHLHTLKRIVKQYQFGFPIRDLVQVFKILNLCAEKVRDQDAYIQPICEILTLCGLPFLKEKASDESNFAQVVSESISQMGYLLRVPSAKVRLQLCDSIIRLYSKEPPKQEFEEYYPTSNSYNMQMIEESGVVETLVMGLALVGSQPEVKLRIMQTLQCLSHSSAMNCNLMLNAQAANKICHILNDPDPSGQLLFRASEVLWNLLDQASKKELVDQLSNFECINSFKEAFLNQMLNVCSHSDRQLRNDLLIITTSLAEHPRIPMIETGFTKLLIVFATFPEVKSNNPLVHGLKISSSHEDFEMKKIFFNLLVALTNDLASIQVLSEGGALLALFYYVKPNENPGVQDWSPAQFEELQLHALATLISVAPVMVDDYMNCQGNTRLLLLLDWCVSQDPYFGKGNAFHAAGGRGSKKAQMHYCLRLLRSMASLGEELINQNLHDQGAIPQLLDILKSMTSSTEEETKINLDMQTDILIILSSICEHDIHRKELFAAFGVEILIKLLKIDPNKFYSSMGHNKLILSTIDCIWCCIVGCYIAEDSYIEMGGIFLLLDFLEASSKRMHNLTLGTLLELCDNTKTIHHMNVWRGKNDSTAASLLLHLWKEEEKEMRVKRDMQGRILDAKKPLIGIMQDEYGITTLPASRPSPAVIDLFENSRVKIYSIFCKLGFEHLPGLSARDYATLAIVHRYLDFKVGGIWYEIDKELKREAVHPINLDLDSMHTITKHYENLGRQVAHHQTDILENQQKHDVFDEEKMYAEIQHNHKQSELFKTSWQKYMARTSNHEILKEAKKFQEEVIESSSPEKKDLSSVHKTHIAGLYTTGFWGRLVSIETTPPELLGGPFSPVNLKIKGTCRNSSTMKTGDAGNKPCSLSVK</sequence>
<comment type="caution">
    <text evidence="2">The sequence shown here is derived from an EMBL/GenBank/DDBJ whole genome shotgun (WGS) entry which is preliminary data.</text>
</comment>
<dbReference type="InterPro" id="IPR048732">
    <property type="entry name" value="CFA69"/>
</dbReference>
<dbReference type="GO" id="GO:0097225">
    <property type="term" value="C:sperm midpiece"/>
    <property type="evidence" value="ECO:0007669"/>
    <property type="project" value="TreeGrafter"/>
</dbReference>
<feature type="domain" description="Cilia- and flagella-associated protein 69 ARM repeats" evidence="1">
    <location>
        <begin position="31"/>
        <end position="748"/>
    </location>
</feature>
<reference evidence="2 3" key="1">
    <citation type="journal article" date="2018" name="Nat. Ecol. Evol.">
        <title>Shark genomes provide insights into elasmobranch evolution and the origin of vertebrates.</title>
        <authorList>
            <person name="Hara Y"/>
            <person name="Yamaguchi K"/>
            <person name="Onimaru K"/>
            <person name="Kadota M"/>
            <person name="Koyanagi M"/>
            <person name="Keeley SD"/>
            <person name="Tatsumi K"/>
            <person name="Tanaka K"/>
            <person name="Motone F"/>
            <person name="Kageyama Y"/>
            <person name="Nozu R"/>
            <person name="Adachi N"/>
            <person name="Nishimura O"/>
            <person name="Nakagawa R"/>
            <person name="Tanegashima C"/>
            <person name="Kiyatake I"/>
            <person name="Matsumoto R"/>
            <person name="Murakumo K"/>
            <person name="Nishida K"/>
            <person name="Terakita A"/>
            <person name="Kuratani S"/>
            <person name="Sato K"/>
            <person name="Hyodo S Kuraku.S."/>
        </authorList>
    </citation>
    <scope>NUCLEOTIDE SEQUENCE [LARGE SCALE GENOMIC DNA]</scope>
</reference>
<dbReference type="AlphaFoldDB" id="A0A401NTQ1"/>
<dbReference type="OrthoDB" id="191673at2759"/>
<dbReference type="GO" id="GO:0042048">
    <property type="term" value="P:olfactory behavior"/>
    <property type="evidence" value="ECO:0007669"/>
    <property type="project" value="TreeGrafter"/>
</dbReference>
<dbReference type="InterPro" id="IPR011989">
    <property type="entry name" value="ARM-like"/>
</dbReference>
<dbReference type="GO" id="GO:1990834">
    <property type="term" value="P:response to odorant"/>
    <property type="evidence" value="ECO:0007669"/>
    <property type="project" value="TreeGrafter"/>
</dbReference>
<protein>
    <recommendedName>
        <fullName evidence="1">Cilia- and flagella-associated protein 69 ARM repeats domain-containing protein</fullName>
    </recommendedName>
</protein>